<proteinExistence type="predicted"/>
<dbReference type="Proteomes" id="UP001178507">
    <property type="component" value="Unassembled WGS sequence"/>
</dbReference>
<organism evidence="3 4">
    <name type="scientific">Effrenium voratum</name>
    <dbReference type="NCBI Taxonomy" id="2562239"/>
    <lineage>
        <taxon>Eukaryota</taxon>
        <taxon>Sar</taxon>
        <taxon>Alveolata</taxon>
        <taxon>Dinophyceae</taxon>
        <taxon>Suessiales</taxon>
        <taxon>Symbiodiniaceae</taxon>
        <taxon>Effrenium</taxon>
    </lineage>
</organism>
<accession>A0AA36NK43</accession>
<evidence type="ECO:0000256" key="1">
    <source>
        <dbReference type="SAM" id="MobiDB-lite"/>
    </source>
</evidence>
<dbReference type="CDD" id="cd00201">
    <property type="entry name" value="WW"/>
    <property type="match status" value="1"/>
</dbReference>
<dbReference type="AlphaFoldDB" id="A0AA36NK43"/>
<dbReference type="Pfam" id="PF00397">
    <property type="entry name" value="WW"/>
    <property type="match status" value="1"/>
</dbReference>
<feature type="region of interest" description="Disordered" evidence="1">
    <location>
        <begin position="327"/>
        <end position="421"/>
    </location>
</feature>
<evidence type="ECO:0000313" key="4">
    <source>
        <dbReference type="Proteomes" id="UP001178507"/>
    </source>
</evidence>
<dbReference type="SUPFAM" id="SSF51045">
    <property type="entry name" value="WW domain"/>
    <property type="match status" value="1"/>
</dbReference>
<gene>
    <name evidence="3" type="ORF">EVOR1521_LOCUS31235</name>
</gene>
<evidence type="ECO:0000313" key="3">
    <source>
        <dbReference type="EMBL" id="CAJ1410407.1"/>
    </source>
</evidence>
<dbReference type="PROSITE" id="PS50020">
    <property type="entry name" value="WW_DOMAIN_2"/>
    <property type="match status" value="1"/>
</dbReference>
<feature type="compositionally biased region" description="Basic residues" evidence="1">
    <location>
        <begin position="398"/>
        <end position="409"/>
    </location>
</feature>
<comment type="caution">
    <text evidence="3">The sequence shown here is derived from an EMBL/GenBank/DDBJ whole genome shotgun (WGS) entry which is preliminary data.</text>
</comment>
<dbReference type="SMART" id="SM00456">
    <property type="entry name" value="WW"/>
    <property type="match status" value="1"/>
</dbReference>
<feature type="compositionally biased region" description="Basic and acidic residues" evidence="1">
    <location>
        <begin position="382"/>
        <end position="392"/>
    </location>
</feature>
<keyword evidence="4" id="KW-1185">Reference proteome</keyword>
<dbReference type="InterPro" id="IPR001202">
    <property type="entry name" value="WW_dom"/>
</dbReference>
<name>A0AA36NK43_9DINO</name>
<protein>
    <recommendedName>
        <fullName evidence="2">WW domain-containing protein</fullName>
    </recommendedName>
</protein>
<sequence>MGDEVINLEDAEGELDELDANSTGDQPELDADEDDDGLPYPWVRLVDEDGPYYYNEETGEAHCELPFPEDDVEMLEPLEFEWEKDLEQPYGCQPQLRFREVVAGPEASQVRVTLATDEWKAAMVGTQVTLSFTEAVLFRIKEAEQLWSEGEGHAISFVLEAVDPGWRLEAAEYEGTLRVLLAASDLEEAVFSAIHALEAGREVSAWESVDILSHIQDNFPQIFAEMLEDDMQLLLAGSALFQVIEDGTQRVLPRCRASPLEESVQRLFHIHRSRYPGEATESWGFVLGELAKVLGYRDPELDRALLQPSPLLRFAFSEAESDEVVTLRQKLPKRDAGKEDLKPKPNGDRDKRHGENGENGERQTRRRRSPRLEGTPGTPAQAERDRRPRRLPDTSSLRGKRSSRERRSPKASGCAFGSRAV</sequence>
<feature type="compositionally biased region" description="Acidic residues" evidence="1">
    <location>
        <begin position="27"/>
        <end position="37"/>
    </location>
</feature>
<feature type="compositionally biased region" description="Basic and acidic residues" evidence="1">
    <location>
        <begin position="332"/>
        <end position="363"/>
    </location>
</feature>
<dbReference type="EMBL" id="CAUJNA010003816">
    <property type="protein sequence ID" value="CAJ1410407.1"/>
    <property type="molecule type" value="Genomic_DNA"/>
</dbReference>
<feature type="region of interest" description="Disordered" evidence="1">
    <location>
        <begin position="1"/>
        <end position="39"/>
    </location>
</feature>
<feature type="compositionally biased region" description="Acidic residues" evidence="1">
    <location>
        <begin position="1"/>
        <end position="19"/>
    </location>
</feature>
<feature type="domain" description="WW" evidence="2">
    <location>
        <begin position="36"/>
        <end position="68"/>
    </location>
</feature>
<reference evidence="3" key="1">
    <citation type="submission" date="2023-08" db="EMBL/GenBank/DDBJ databases">
        <authorList>
            <person name="Chen Y."/>
            <person name="Shah S."/>
            <person name="Dougan E. K."/>
            <person name="Thang M."/>
            <person name="Chan C."/>
        </authorList>
    </citation>
    <scope>NUCLEOTIDE SEQUENCE</scope>
</reference>
<evidence type="ECO:0000259" key="2">
    <source>
        <dbReference type="PROSITE" id="PS50020"/>
    </source>
</evidence>
<dbReference type="InterPro" id="IPR036020">
    <property type="entry name" value="WW_dom_sf"/>
</dbReference>